<dbReference type="EMBL" id="UINC01213029">
    <property type="protein sequence ID" value="SVE37619.1"/>
    <property type="molecule type" value="Genomic_DNA"/>
</dbReference>
<dbReference type="Gene3D" id="1.10.3720.10">
    <property type="entry name" value="MetI-like"/>
    <property type="match status" value="1"/>
</dbReference>
<evidence type="ECO:0000256" key="4">
    <source>
        <dbReference type="ARBA" id="ARBA00022692"/>
    </source>
</evidence>
<dbReference type="PROSITE" id="PS50928">
    <property type="entry name" value="ABC_TM1"/>
    <property type="match status" value="1"/>
</dbReference>
<feature type="non-terminal residue" evidence="9">
    <location>
        <position position="231"/>
    </location>
</feature>
<feature type="transmembrane region" description="Helical" evidence="7">
    <location>
        <begin position="200"/>
        <end position="217"/>
    </location>
</feature>
<dbReference type="CDD" id="cd06261">
    <property type="entry name" value="TM_PBP2"/>
    <property type="match status" value="1"/>
</dbReference>
<dbReference type="PANTHER" id="PTHR43386:SF1">
    <property type="entry name" value="D,D-DIPEPTIDE TRANSPORT SYSTEM PERMEASE PROTEIN DDPC-RELATED"/>
    <property type="match status" value="1"/>
</dbReference>
<feature type="transmembrane region" description="Helical" evidence="7">
    <location>
        <begin position="6"/>
        <end position="26"/>
    </location>
</feature>
<evidence type="ECO:0000256" key="6">
    <source>
        <dbReference type="ARBA" id="ARBA00023136"/>
    </source>
</evidence>
<keyword evidence="3" id="KW-1003">Cell membrane</keyword>
<name>A0A383D011_9ZZZZ</name>
<dbReference type="AlphaFoldDB" id="A0A383D011"/>
<dbReference type="GO" id="GO:0005886">
    <property type="term" value="C:plasma membrane"/>
    <property type="evidence" value="ECO:0007669"/>
    <property type="project" value="UniProtKB-SubCell"/>
</dbReference>
<protein>
    <recommendedName>
        <fullName evidence="8">ABC transmembrane type-1 domain-containing protein</fullName>
    </recommendedName>
</protein>
<gene>
    <name evidence="9" type="ORF">METZ01_LOCUS490473</name>
</gene>
<evidence type="ECO:0000256" key="7">
    <source>
        <dbReference type="SAM" id="Phobius"/>
    </source>
</evidence>
<keyword evidence="5 7" id="KW-1133">Transmembrane helix</keyword>
<organism evidence="9">
    <name type="scientific">marine metagenome</name>
    <dbReference type="NCBI Taxonomy" id="408172"/>
    <lineage>
        <taxon>unclassified sequences</taxon>
        <taxon>metagenomes</taxon>
        <taxon>ecological metagenomes</taxon>
    </lineage>
</organism>
<dbReference type="InterPro" id="IPR050366">
    <property type="entry name" value="BP-dependent_transpt_permease"/>
</dbReference>
<accession>A0A383D011</accession>
<dbReference type="InterPro" id="IPR035906">
    <property type="entry name" value="MetI-like_sf"/>
</dbReference>
<dbReference type="SUPFAM" id="SSF161098">
    <property type="entry name" value="MetI-like"/>
    <property type="match status" value="1"/>
</dbReference>
<keyword evidence="2" id="KW-0813">Transport</keyword>
<dbReference type="Pfam" id="PF00528">
    <property type="entry name" value="BPD_transp_1"/>
    <property type="match status" value="1"/>
</dbReference>
<evidence type="ECO:0000256" key="1">
    <source>
        <dbReference type="ARBA" id="ARBA00004651"/>
    </source>
</evidence>
<dbReference type="GO" id="GO:0055085">
    <property type="term" value="P:transmembrane transport"/>
    <property type="evidence" value="ECO:0007669"/>
    <property type="project" value="InterPro"/>
</dbReference>
<proteinExistence type="predicted"/>
<keyword evidence="6 7" id="KW-0472">Membrane</keyword>
<comment type="subcellular location">
    <subcellularLocation>
        <location evidence="1">Cell membrane</location>
        <topology evidence="1">Multi-pass membrane protein</topology>
    </subcellularLocation>
</comment>
<feature type="domain" description="ABC transmembrane type-1" evidence="8">
    <location>
        <begin position="71"/>
        <end position="231"/>
    </location>
</feature>
<evidence type="ECO:0000259" key="8">
    <source>
        <dbReference type="PROSITE" id="PS50928"/>
    </source>
</evidence>
<reference evidence="9" key="1">
    <citation type="submission" date="2018-05" db="EMBL/GenBank/DDBJ databases">
        <authorList>
            <person name="Lanie J.A."/>
            <person name="Ng W.-L."/>
            <person name="Kazmierczak K.M."/>
            <person name="Andrzejewski T.M."/>
            <person name="Davidsen T.M."/>
            <person name="Wayne K.J."/>
            <person name="Tettelin H."/>
            <person name="Glass J.I."/>
            <person name="Rusch D."/>
            <person name="Podicherti R."/>
            <person name="Tsui H.-C.T."/>
            <person name="Winkler M.E."/>
        </authorList>
    </citation>
    <scope>NUCLEOTIDE SEQUENCE</scope>
</reference>
<keyword evidence="4 7" id="KW-0812">Transmembrane</keyword>
<dbReference type="InterPro" id="IPR000515">
    <property type="entry name" value="MetI-like"/>
</dbReference>
<feature type="transmembrane region" description="Helical" evidence="7">
    <location>
        <begin position="75"/>
        <end position="100"/>
    </location>
</feature>
<evidence type="ECO:0000256" key="5">
    <source>
        <dbReference type="ARBA" id="ARBA00022989"/>
    </source>
</evidence>
<evidence type="ECO:0000256" key="3">
    <source>
        <dbReference type="ARBA" id="ARBA00022475"/>
    </source>
</evidence>
<dbReference type="PANTHER" id="PTHR43386">
    <property type="entry name" value="OLIGOPEPTIDE TRANSPORT SYSTEM PERMEASE PROTEIN APPC"/>
    <property type="match status" value="1"/>
</dbReference>
<evidence type="ECO:0000256" key="2">
    <source>
        <dbReference type="ARBA" id="ARBA00022448"/>
    </source>
</evidence>
<evidence type="ECO:0000313" key="9">
    <source>
        <dbReference type="EMBL" id="SVE37619.1"/>
    </source>
</evidence>
<sequence length="231" mass="25183">MTPRLSRSIIIPIILLTMIIVLSYLIPAIRGGEKIQYELHFDRFLLPPSFEFPFGTDSLGRDLLSVTFMGARASFMVGIGVVFLAIIIGLPIGMVAGYYGGVVDNIIMRVSDGFLAFPPLILPFTIAAILGPSLTSVTVAIAIAWFPWYVRIARVKTMEIKLSGYVETANVLGANLWHTLTKHILPNIFPPILTQASMDVGYAILMAAGLSFLGLGAQPPQFEWGLMITQA</sequence>
<feature type="transmembrane region" description="Helical" evidence="7">
    <location>
        <begin position="120"/>
        <end position="150"/>
    </location>
</feature>